<dbReference type="GO" id="GO:0006364">
    <property type="term" value="P:rRNA processing"/>
    <property type="evidence" value="ECO:0007669"/>
    <property type="project" value="UniProtKB-KW"/>
</dbReference>
<evidence type="ECO:0000256" key="4">
    <source>
        <dbReference type="ARBA" id="ARBA00022691"/>
    </source>
</evidence>
<dbReference type="GO" id="GO:0008168">
    <property type="term" value="F:methyltransferase activity"/>
    <property type="evidence" value="ECO:0007669"/>
    <property type="project" value="UniProtKB-KW"/>
</dbReference>
<dbReference type="Proteomes" id="UP000305674">
    <property type="component" value="Unassembled WGS sequence"/>
</dbReference>
<keyword evidence="3 6" id="KW-0808">Transferase</keyword>
<evidence type="ECO:0000313" key="7">
    <source>
        <dbReference type="Proteomes" id="UP000305674"/>
    </source>
</evidence>
<keyword evidence="2 6" id="KW-0489">Methyltransferase</keyword>
<evidence type="ECO:0000256" key="2">
    <source>
        <dbReference type="ARBA" id="ARBA00022603"/>
    </source>
</evidence>
<dbReference type="RefSeq" id="WP_136854384.1">
    <property type="nucleotide sequence ID" value="NZ_SWCI01000015.1"/>
</dbReference>
<accession>A0A4U1BB98</accession>
<dbReference type="Gene3D" id="3.40.50.150">
    <property type="entry name" value="Vaccinia Virus protein VP39"/>
    <property type="match status" value="1"/>
</dbReference>
<dbReference type="PANTHER" id="PTHR43042:SF3">
    <property type="entry name" value="RIBOSOMAL RNA LARGE SUBUNIT METHYLTRANSFERASE YWBD-RELATED"/>
    <property type="match status" value="1"/>
</dbReference>
<sequence>MTALIPHLPTTVALDQAQRLFHGRGHCYPGLESLTLDLYPPVLLLTTFTTPEPEQMRLWRQQVEQWWSQAGEGAPLNLVWQNRGVSPAATLQMAGQVPSPHWIREGQELFLVDLMRGQNHGLFLDMAEGRRWVRAHARGKRVLNLFAYTCGFSVAACAGGAESVVNLDMSGGALKTGKRNHAKNKLGSGVRYLAHDLFKTFGKLKKLGPYDLVVIDPPSFQHGSFIATKDYCRVLRRLPELLAPDGDALLCLNAPELSRDFLTAQVAEHAPSLSLVDQLPNPPSFPESDPDRGLKVFHYRLGRVDG</sequence>
<evidence type="ECO:0000256" key="3">
    <source>
        <dbReference type="ARBA" id="ARBA00022679"/>
    </source>
</evidence>
<name>A0A4U1BB98_9GAMM</name>
<organism evidence="6 7">
    <name type="scientific">Ferrimonas sediminicola</name>
    <dbReference type="NCBI Taxonomy" id="2569538"/>
    <lineage>
        <taxon>Bacteria</taxon>
        <taxon>Pseudomonadati</taxon>
        <taxon>Pseudomonadota</taxon>
        <taxon>Gammaproteobacteria</taxon>
        <taxon>Alteromonadales</taxon>
        <taxon>Ferrimonadaceae</taxon>
        <taxon>Ferrimonas</taxon>
    </lineage>
</organism>
<keyword evidence="7" id="KW-1185">Reference proteome</keyword>
<proteinExistence type="predicted"/>
<dbReference type="PANTHER" id="PTHR43042">
    <property type="entry name" value="SAM-DEPENDENT METHYLTRANSFERASE"/>
    <property type="match status" value="1"/>
</dbReference>
<keyword evidence="4" id="KW-0949">S-adenosyl-L-methionine</keyword>
<dbReference type="InterPro" id="IPR029063">
    <property type="entry name" value="SAM-dependent_MTases_sf"/>
</dbReference>
<gene>
    <name evidence="6" type="ORF">FCL40_16390</name>
</gene>
<dbReference type="CDD" id="cd02440">
    <property type="entry name" value="AdoMet_MTases"/>
    <property type="match status" value="1"/>
</dbReference>
<protein>
    <submittedName>
        <fullName evidence="6">SAM-dependent methyltransferase</fullName>
    </submittedName>
</protein>
<dbReference type="InterPro" id="IPR019614">
    <property type="entry name" value="SAM-dep_methyl-trfase"/>
</dbReference>
<dbReference type="Pfam" id="PF10672">
    <property type="entry name" value="Methyltrans_SAM"/>
    <property type="match status" value="1"/>
</dbReference>
<evidence type="ECO:0000256" key="1">
    <source>
        <dbReference type="ARBA" id="ARBA00022552"/>
    </source>
</evidence>
<dbReference type="OrthoDB" id="9805492at2"/>
<comment type="caution">
    <text evidence="6">The sequence shown here is derived from an EMBL/GenBank/DDBJ whole genome shotgun (WGS) entry which is preliminary data.</text>
</comment>
<evidence type="ECO:0000313" key="6">
    <source>
        <dbReference type="EMBL" id="TKB47280.1"/>
    </source>
</evidence>
<reference evidence="6 7" key="1">
    <citation type="submission" date="2019-04" db="EMBL/GenBank/DDBJ databases">
        <authorList>
            <person name="Hwang J.C."/>
        </authorList>
    </citation>
    <scope>NUCLEOTIDE SEQUENCE [LARGE SCALE GENOMIC DNA]</scope>
    <source>
        <strain evidence="6 7">IMCC35001</strain>
    </source>
</reference>
<dbReference type="SUPFAM" id="SSF53335">
    <property type="entry name" value="S-adenosyl-L-methionine-dependent methyltransferases"/>
    <property type="match status" value="1"/>
</dbReference>
<dbReference type="GO" id="GO:0032259">
    <property type="term" value="P:methylation"/>
    <property type="evidence" value="ECO:0007669"/>
    <property type="project" value="UniProtKB-KW"/>
</dbReference>
<dbReference type="AlphaFoldDB" id="A0A4U1BB98"/>
<keyword evidence="1" id="KW-0698">rRNA processing</keyword>
<feature type="domain" description="S-adenosylmethionine-dependent methyltransferase" evidence="5">
    <location>
        <begin position="18"/>
        <end position="300"/>
    </location>
</feature>
<evidence type="ECO:0000259" key="5">
    <source>
        <dbReference type="Pfam" id="PF10672"/>
    </source>
</evidence>
<dbReference type="EMBL" id="SWCI01000015">
    <property type="protein sequence ID" value="TKB47280.1"/>
    <property type="molecule type" value="Genomic_DNA"/>
</dbReference>